<reference evidence="2 3" key="1">
    <citation type="submission" date="2024-04" db="EMBL/GenBank/DDBJ databases">
        <authorList>
            <person name="Fracassetti M."/>
        </authorList>
    </citation>
    <scope>NUCLEOTIDE SEQUENCE [LARGE SCALE GENOMIC DNA]</scope>
</reference>
<evidence type="ECO:0000313" key="3">
    <source>
        <dbReference type="Proteomes" id="UP001497516"/>
    </source>
</evidence>
<gene>
    <name evidence="2" type="ORF">LTRI10_LOCUS9238</name>
</gene>
<protein>
    <submittedName>
        <fullName evidence="2">Uncharacterized protein</fullName>
    </submittedName>
</protein>
<accession>A0AAV2D0G7</accession>
<dbReference type="AlphaFoldDB" id="A0AAV2D0G7"/>
<name>A0AAV2D0G7_9ROSI</name>
<evidence type="ECO:0000256" key="1">
    <source>
        <dbReference type="SAM" id="MobiDB-lite"/>
    </source>
</evidence>
<organism evidence="2 3">
    <name type="scientific">Linum trigynum</name>
    <dbReference type="NCBI Taxonomy" id="586398"/>
    <lineage>
        <taxon>Eukaryota</taxon>
        <taxon>Viridiplantae</taxon>
        <taxon>Streptophyta</taxon>
        <taxon>Embryophyta</taxon>
        <taxon>Tracheophyta</taxon>
        <taxon>Spermatophyta</taxon>
        <taxon>Magnoliopsida</taxon>
        <taxon>eudicotyledons</taxon>
        <taxon>Gunneridae</taxon>
        <taxon>Pentapetalae</taxon>
        <taxon>rosids</taxon>
        <taxon>fabids</taxon>
        <taxon>Malpighiales</taxon>
        <taxon>Linaceae</taxon>
        <taxon>Linum</taxon>
    </lineage>
</organism>
<keyword evidence="3" id="KW-1185">Reference proteome</keyword>
<evidence type="ECO:0000313" key="2">
    <source>
        <dbReference type="EMBL" id="CAL1361965.1"/>
    </source>
</evidence>
<dbReference type="EMBL" id="OZ034814">
    <property type="protein sequence ID" value="CAL1361965.1"/>
    <property type="molecule type" value="Genomic_DNA"/>
</dbReference>
<feature type="compositionally biased region" description="Polar residues" evidence="1">
    <location>
        <begin position="86"/>
        <end position="99"/>
    </location>
</feature>
<proteinExistence type="predicted"/>
<sequence length="99" mass="11151">MKQLIRRLSRVADSSTYSLLRSDSHHKRRWQSRIISVPREGGEEIQPTGVRIRAARRAPDPLPRPRLRAGHGGYSPRPRVSRPPQLDSSSSTAVSIGYL</sequence>
<feature type="region of interest" description="Disordered" evidence="1">
    <location>
        <begin position="52"/>
        <end position="99"/>
    </location>
</feature>
<dbReference type="Proteomes" id="UP001497516">
    <property type="component" value="Chromosome 10"/>
</dbReference>